<comment type="caution">
    <text evidence="6">The sequence shown here is derived from an EMBL/GenBank/DDBJ whole genome shotgun (WGS) entry which is preliminary data.</text>
</comment>
<dbReference type="AlphaFoldDB" id="A0A9D1JSL7"/>
<organism evidence="6 7">
    <name type="scientific">Candidatus Avoscillospira avistercoris</name>
    <dbReference type="NCBI Taxonomy" id="2840707"/>
    <lineage>
        <taxon>Bacteria</taxon>
        <taxon>Bacillati</taxon>
        <taxon>Bacillota</taxon>
        <taxon>Clostridia</taxon>
        <taxon>Eubacteriales</taxon>
        <taxon>Oscillospiraceae</taxon>
        <taxon>Oscillospiraceae incertae sedis</taxon>
        <taxon>Candidatus Avoscillospira</taxon>
    </lineage>
</organism>
<keyword evidence="2" id="KW-0479">Metal-binding</keyword>
<evidence type="ECO:0000313" key="7">
    <source>
        <dbReference type="Proteomes" id="UP000886741"/>
    </source>
</evidence>
<dbReference type="Gene3D" id="3.40.50.10310">
    <property type="entry name" value="Creatininase"/>
    <property type="match status" value="1"/>
</dbReference>
<evidence type="ECO:0000256" key="1">
    <source>
        <dbReference type="ARBA" id="ARBA00001947"/>
    </source>
</evidence>
<accession>A0A9D1JSL7</accession>
<dbReference type="InterPro" id="IPR024087">
    <property type="entry name" value="Creatininase-like_sf"/>
</dbReference>
<dbReference type="InterPro" id="IPR003785">
    <property type="entry name" value="Creatininase/forma_Hydrolase"/>
</dbReference>
<keyword evidence="4" id="KW-0862">Zinc</keyword>
<dbReference type="EMBL" id="DVJJ01000052">
    <property type="protein sequence ID" value="HIS64390.1"/>
    <property type="molecule type" value="Genomic_DNA"/>
</dbReference>
<sequence length="254" mass="29224">MLRPINRMTWQEIAELDRSRLAYVLPISSTEQHGRQLPVGTDDLILQTSLEAVAKELTTSTLFLQLPAIAYGNSFEHLDFPGTMTLRTETMLRILEDLLYCMQQHQVRYLVIINSHGGNTPIFRAMSQEWKQRFQIEIFHVDYFGSDFFAGSQPIFQTPVAQDIHAGEIETSYLQAVLPEVVKTQWIGPEWDVLVQLEDYDDGWTTQKLSPGNGMLGAASCANEQKGERLRSYMVQKLRKYLERIDQRIREEAP</sequence>
<keyword evidence="3" id="KW-0378">Hydrolase</keyword>
<dbReference type="PANTHER" id="PTHR35005:SF1">
    <property type="entry name" value="2-AMINO-5-FORMYLAMINO-6-RIBOSYLAMINOPYRIMIDIN-4(3H)-ONE 5'-MONOPHOSPHATE DEFORMYLASE"/>
    <property type="match status" value="1"/>
</dbReference>
<dbReference type="GO" id="GO:0009231">
    <property type="term" value="P:riboflavin biosynthetic process"/>
    <property type="evidence" value="ECO:0007669"/>
    <property type="project" value="TreeGrafter"/>
</dbReference>
<dbReference type="GO" id="GO:0046872">
    <property type="term" value="F:metal ion binding"/>
    <property type="evidence" value="ECO:0007669"/>
    <property type="project" value="UniProtKB-KW"/>
</dbReference>
<dbReference type="SUPFAM" id="SSF102215">
    <property type="entry name" value="Creatininase"/>
    <property type="match status" value="1"/>
</dbReference>
<protein>
    <submittedName>
        <fullName evidence="6">Creatininase family protein</fullName>
    </submittedName>
</protein>
<reference evidence="6" key="2">
    <citation type="journal article" date="2021" name="PeerJ">
        <title>Extensive microbial diversity within the chicken gut microbiome revealed by metagenomics and culture.</title>
        <authorList>
            <person name="Gilroy R."/>
            <person name="Ravi A."/>
            <person name="Getino M."/>
            <person name="Pursley I."/>
            <person name="Horton D.L."/>
            <person name="Alikhan N.F."/>
            <person name="Baker D."/>
            <person name="Gharbi K."/>
            <person name="Hall N."/>
            <person name="Watson M."/>
            <person name="Adriaenssens E.M."/>
            <person name="Foster-Nyarko E."/>
            <person name="Jarju S."/>
            <person name="Secka A."/>
            <person name="Antonio M."/>
            <person name="Oren A."/>
            <person name="Chaudhuri R.R."/>
            <person name="La Ragione R."/>
            <person name="Hildebrand F."/>
            <person name="Pallen M.J."/>
        </authorList>
    </citation>
    <scope>NUCLEOTIDE SEQUENCE</scope>
    <source>
        <strain evidence="6">ChiBcec16-1751</strain>
    </source>
</reference>
<evidence type="ECO:0000256" key="5">
    <source>
        <dbReference type="ARBA" id="ARBA00024029"/>
    </source>
</evidence>
<name>A0A9D1JSL7_9FIRM</name>
<evidence type="ECO:0000256" key="3">
    <source>
        <dbReference type="ARBA" id="ARBA00022801"/>
    </source>
</evidence>
<reference evidence="6" key="1">
    <citation type="submission" date="2020-10" db="EMBL/GenBank/DDBJ databases">
        <authorList>
            <person name="Gilroy R."/>
        </authorList>
    </citation>
    <scope>NUCLEOTIDE SEQUENCE</scope>
    <source>
        <strain evidence="6">ChiBcec16-1751</strain>
    </source>
</reference>
<evidence type="ECO:0000313" key="6">
    <source>
        <dbReference type="EMBL" id="HIS64390.1"/>
    </source>
</evidence>
<proteinExistence type="inferred from homology"/>
<dbReference type="Pfam" id="PF02633">
    <property type="entry name" value="Creatininase"/>
    <property type="match status" value="1"/>
</dbReference>
<comment type="cofactor">
    <cofactor evidence="1">
        <name>Zn(2+)</name>
        <dbReference type="ChEBI" id="CHEBI:29105"/>
    </cofactor>
</comment>
<comment type="similarity">
    <text evidence="5">Belongs to the creatininase superfamily.</text>
</comment>
<evidence type="ECO:0000256" key="4">
    <source>
        <dbReference type="ARBA" id="ARBA00022833"/>
    </source>
</evidence>
<evidence type="ECO:0000256" key="2">
    <source>
        <dbReference type="ARBA" id="ARBA00022723"/>
    </source>
</evidence>
<dbReference type="PANTHER" id="PTHR35005">
    <property type="entry name" value="3-DEHYDRO-SCYLLO-INOSOSE HYDROLASE"/>
    <property type="match status" value="1"/>
</dbReference>
<dbReference type="GO" id="GO:0016811">
    <property type="term" value="F:hydrolase activity, acting on carbon-nitrogen (but not peptide) bonds, in linear amides"/>
    <property type="evidence" value="ECO:0007669"/>
    <property type="project" value="TreeGrafter"/>
</dbReference>
<dbReference type="Proteomes" id="UP000886741">
    <property type="component" value="Unassembled WGS sequence"/>
</dbReference>
<gene>
    <name evidence="6" type="ORF">IAA83_03340</name>
</gene>